<dbReference type="Gene3D" id="1.20.1440.20">
    <property type="entry name" value="LemA-like domain"/>
    <property type="match status" value="1"/>
</dbReference>
<dbReference type="Proteomes" id="UP000034324">
    <property type="component" value="Unassembled WGS sequence"/>
</dbReference>
<comment type="similarity">
    <text evidence="2">Belongs to the LemA family.</text>
</comment>
<dbReference type="AlphaFoldDB" id="A0A0G0KU21"/>
<dbReference type="Pfam" id="PF04011">
    <property type="entry name" value="LemA"/>
    <property type="match status" value="1"/>
</dbReference>
<gene>
    <name evidence="7" type="ORF">US99_C0004G0012</name>
</gene>
<dbReference type="PATRIC" id="fig|1618432.3.peg.64"/>
<proteinExistence type="inferred from homology"/>
<name>A0A0G0KU21_9BACT</name>
<evidence type="ECO:0000256" key="6">
    <source>
        <dbReference type="SAM" id="Phobius"/>
    </source>
</evidence>
<dbReference type="EMBL" id="LBVC01000004">
    <property type="protein sequence ID" value="KKQ79050.1"/>
    <property type="molecule type" value="Genomic_DNA"/>
</dbReference>
<dbReference type="SUPFAM" id="SSF140478">
    <property type="entry name" value="LemA-like"/>
    <property type="match status" value="1"/>
</dbReference>
<evidence type="ECO:0000313" key="7">
    <source>
        <dbReference type="EMBL" id="KKQ79050.1"/>
    </source>
</evidence>
<dbReference type="PANTHER" id="PTHR34478:SF2">
    <property type="entry name" value="MEMBRANE PROTEIN"/>
    <property type="match status" value="1"/>
</dbReference>
<reference evidence="7 8" key="1">
    <citation type="journal article" date="2015" name="Nature">
        <title>rRNA introns, odd ribosomes, and small enigmatic genomes across a large radiation of phyla.</title>
        <authorList>
            <person name="Brown C.T."/>
            <person name="Hug L.A."/>
            <person name="Thomas B.C."/>
            <person name="Sharon I."/>
            <person name="Castelle C.J."/>
            <person name="Singh A."/>
            <person name="Wilkins M.J."/>
            <person name="Williams K.H."/>
            <person name="Banfield J.F."/>
        </authorList>
    </citation>
    <scope>NUCLEOTIDE SEQUENCE [LARGE SCALE GENOMIC DNA]</scope>
</reference>
<protein>
    <submittedName>
        <fullName evidence="7">LemA protein</fullName>
    </submittedName>
</protein>
<keyword evidence="3 6" id="KW-0812">Transmembrane</keyword>
<sequence length="186" mass="20691">MRFLNPFTIIIAIIIISALVAVGYYNSFVSQTNAIEGQWKQVEVQYQRRVDLIPNLVESVKGLQKQEQKIFGDVSAARANYVGAKNAEGKVQAANQLEGALSRLIAIFENYPQIKSDQAVLKLMDELAGTENRVAVERRRYNEIVQGYNTSVSTLPGKLFASLMGFQPKTYFQAAPGSENVPKVNF</sequence>
<dbReference type="InterPro" id="IPR007156">
    <property type="entry name" value="MamQ_LemA"/>
</dbReference>
<dbReference type="PANTHER" id="PTHR34478">
    <property type="entry name" value="PROTEIN LEMA"/>
    <property type="match status" value="1"/>
</dbReference>
<dbReference type="InterPro" id="IPR023353">
    <property type="entry name" value="LemA-like_dom_sf"/>
</dbReference>
<dbReference type="GO" id="GO:0016020">
    <property type="term" value="C:membrane"/>
    <property type="evidence" value="ECO:0007669"/>
    <property type="project" value="UniProtKB-SubCell"/>
</dbReference>
<evidence type="ECO:0000256" key="1">
    <source>
        <dbReference type="ARBA" id="ARBA00004167"/>
    </source>
</evidence>
<accession>A0A0G0KU21</accession>
<evidence type="ECO:0000256" key="4">
    <source>
        <dbReference type="ARBA" id="ARBA00022989"/>
    </source>
</evidence>
<evidence type="ECO:0000313" key="8">
    <source>
        <dbReference type="Proteomes" id="UP000034324"/>
    </source>
</evidence>
<organism evidence="7 8">
    <name type="scientific">Candidatus Daviesbacteria bacterium GW2011_GWF2_38_6</name>
    <dbReference type="NCBI Taxonomy" id="1618432"/>
    <lineage>
        <taxon>Bacteria</taxon>
        <taxon>Candidatus Daviesiibacteriota</taxon>
    </lineage>
</organism>
<comment type="subcellular location">
    <subcellularLocation>
        <location evidence="1">Membrane</location>
        <topology evidence="1">Single-pass membrane protein</topology>
    </subcellularLocation>
</comment>
<keyword evidence="5 6" id="KW-0472">Membrane</keyword>
<evidence type="ECO:0000256" key="5">
    <source>
        <dbReference type="ARBA" id="ARBA00023136"/>
    </source>
</evidence>
<comment type="caution">
    <text evidence="7">The sequence shown here is derived from an EMBL/GenBank/DDBJ whole genome shotgun (WGS) entry which is preliminary data.</text>
</comment>
<feature type="transmembrane region" description="Helical" evidence="6">
    <location>
        <begin position="7"/>
        <end position="25"/>
    </location>
</feature>
<keyword evidence="4 6" id="KW-1133">Transmembrane helix</keyword>
<evidence type="ECO:0000256" key="3">
    <source>
        <dbReference type="ARBA" id="ARBA00022692"/>
    </source>
</evidence>
<evidence type="ECO:0000256" key="2">
    <source>
        <dbReference type="ARBA" id="ARBA00008854"/>
    </source>
</evidence>